<dbReference type="OrthoDB" id="3965347at2"/>
<evidence type="ECO:0000313" key="1">
    <source>
        <dbReference type="EMBL" id="SDD00324.1"/>
    </source>
</evidence>
<dbReference type="EMBL" id="FMZO01000005">
    <property type="protein sequence ID" value="SDD00324.1"/>
    <property type="molecule type" value="Genomic_DNA"/>
</dbReference>
<evidence type="ECO:0000313" key="2">
    <source>
        <dbReference type="Proteomes" id="UP000198757"/>
    </source>
</evidence>
<accession>A0A1G6R7P8</accession>
<dbReference type="Pfam" id="PF16389">
    <property type="entry name" value="DUF4998"/>
    <property type="match status" value="1"/>
</dbReference>
<dbReference type="PROSITE" id="PS51257">
    <property type="entry name" value="PROKAR_LIPOPROTEIN"/>
    <property type="match status" value="1"/>
</dbReference>
<organism evidence="1 2">
    <name type="scientific">Niabella drilacis (strain DSM 25811 / CCM 8410 / CCUG 62505 / LMG 26954 / E90)</name>
    <dbReference type="NCBI Taxonomy" id="1285928"/>
    <lineage>
        <taxon>Bacteria</taxon>
        <taxon>Pseudomonadati</taxon>
        <taxon>Bacteroidota</taxon>
        <taxon>Chitinophagia</taxon>
        <taxon>Chitinophagales</taxon>
        <taxon>Chitinophagaceae</taxon>
        <taxon>Niabella</taxon>
    </lineage>
</organism>
<protein>
    <recommendedName>
        <fullName evidence="3">DUF4998 domain-containing protein</fullName>
    </recommendedName>
</protein>
<dbReference type="STRING" id="1285928.SAMN04487894_105170"/>
<name>A0A1G6R7P8_NIADE</name>
<reference evidence="2" key="1">
    <citation type="submission" date="2016-10" db="EMBL/GenBank/DDBJ databases">
        <authorList>
            <person name="Varghese N."/>
            <person name="Submissions S."/>
        </authorList>
    </citation>
    <scope>NUCLEOTIDE SEQUENCE [LARGE SCALE GENOMIC DNA]</scope>
    <source>
        <strain evidence="2">DSM 25811 / CCM 8410 / LMG 26954 / E90</strain>
    </source>
</reference>
<evidence type="ECO:0008006" key="3">
    <source>
        <dbReference type="Google" id="ProtNLM"/>
    </source>
</evidence>
<sequence>MKLYRNVFAEQKNRGKVWAAIATALVISGVFASCNKSMFDVSEEFYYRPEGVYLGVADSLSVAPGYHRAEFTWQVKADPRITQTVIYWNNRQDSVLLDVNRPVTERISVSYVMDNLDEGDYIFEFMTKDATGLRSLPRQISVSVLGDSYIGNLRNRTIASIAKQSNGDMRVNWNDIASRAIVYTTVKYQLGGVAQAVRVANADTQTTLQGLQSGTSIQVATAYLPAGSIDTLTAIAQSYTLP</sequence>
<proteinExistence type="predicted"/>
<dbReference type="Proteomes" id="UP000198757">
    <property type="component" value="Unassembled WGS sequence"/>
</dbReference>
<dbReference type="RefSeq" id="WP_090390146.1">
    <property type="nucleotide sequence ID" value="NZ_FMZO01000005.1"/>
</dbReference>
<dbReference type="AlphaFoldDB" id="A0A1G6R7P8"/>
<keyword evidence="2" id="KW-1185">Reference proteome</keyword>
<gene>
    <name evidence="1" type="ORF">SAMN04487894_105170</name>
</gene>